<dbReference type="RefSeq" id="WP_024894008.1">
    <property type="nucleotide sequence ID" value="NZ_LWRZ01000329.1"/>
</dbReference>
<reference evidence="3 4" key="1">
    <citation type="journal article" date="2016" name="Int. J. Mol. Sci.">
        <title>Comparative genomics of the extreme acidophile Acidithiobacillus thiooxidans reveals intraspecific divergence and niche adaptation.</title>
        <authorList>
            <person name="Zhang X."/>
            <person name="Feng X."/>
            <person name="Tao J."/>
            <person name="Ma L."/>
            <person name="Xiao Y."/>
            <person name="Liang Y."/>
            <person name="Liu X."/>
            <person name="Yin H."/>
        </authorList>
    </citation>
    <scope>NUCLEOTIDE SEQUENCE [LARGE SCALE GENOMIC DNA]</scope>
    <source>
        <strain evidence="3 4">A02</strain>
    </source>
</reference>
<protein>
    <submittedName>
        <fullName evidence="3">Uncharacterized protein</fullName>
    </submittedName>
</protein>
<evidence type="ECO:0000256" key="2">
    <source>
        <dbReference type="SAM" id="Phobius"/>
    </source>
</evidence>
<gene>
    <name evidence="3" type="ORF">A6P07_09540</name>
</gene>
<keyword evidence="2" id="KW-0812">Transmembrane</keyword>
<evidence type="ECO:0000313" key="4">
    <source>
        <dbReference type="Proteomes" id="UP000094893"/>
    </source>
</evidence>
<feature type="region of interest" description="Disordered" evidence="1">
    <location>
        <begin position="1"/>
        <end position="41"/>
    </location>
</feature>
<organism evidence="3 4">
    <name type="scientific">Acidithiobacillus thiooxidans</name>
    <name type="common">Thiobacillus thiooxidans</name>
    <dbReference type="NCBI Taxonomy" id="930"/>
    <lineage>
        <taxon>Bacteria</taxon>
        <taxon>Pseudomonadati</taxon>
        <taxon>Pseudomonadota</taxon>
        <taxon>Acidithiobacillia</taxon>
        <taxon>Acidithiobacillales</taxon>
        <taxon>Acidithiobacillaceae</taxon>
        <taxon>Acidithiobacillus</taxon>
    </lineage>
</organism>
<keyword evidence="2" id="KW-0472">Membrane</keyword>
<evidence type="ECO:0000313" key="3">
    <source>
        <dbReference type="EMBL" id="OCX72601.1"/>
    </source>
</evidence>
<evidence type="ECO:0000256" key="1">
    <source>
        <dbReference type="SAM" id="MobiDB-lite"/>
    </source>
</evidence>
<proteinExistence type="predicted"/>
<name>A0A1C2I0Z7_ACITH</name>
<feature type="transmembrane region" description="Helical" evidence="2">
    <location>
        <begin position="56"/>
        <end position="74"/>
    </location>
</feature>
<feature type="compositionally biased region" description="Polar residues" evidence="1">
    <location>
        <begin position="22"/>
        <end position="39"/>
    </location>
</feature>
<sequence length="76" mass="8769">MARFHRIRSREEEEELTRRRQNLPTHGQINSRMQDSFKSTVGGGLSSIVQESVMSGFRVIIYFVALVIALWFLATL</sequence>
<accession>A0A1C2I0Z7</accession>
<keyword evidence="2" id="KW-1133">Transmembrane helix</keyword>
<dbReference type="Proteomes" id="UP000094893">
    <property type="component" value="Unassembled WGS sequence"/>
</dbReference>
<comment type="caution">
    <text evidence="3">The sequence shown here is derived from an EMBL/GenBank/DDBJ whole genome shotgun (WGS) entry which is preliminary data.</text>
</comment>
<dbReference type="AlphaFoldDB" id="A0A1C2I0Z7"/>
<dbReference type="EMBL" id="LWSA01000139">
    <property type="protein sequence ID" value="OCX72601.1"/>
    <property type="molecule type" value="Genomic_DNA"/>
</dbReference>